<dbReference type="CDD" id="cd17557">
    <property type="entry name" value="REC_Rcp-like"/>
    <property type="match status" value="1"/>
</dbReference>
<dbReference type="SMART" id="SM00448">
    <property type="entry name" value="REC"/>
    <property type="match status" value="1"/>
</dbReference>
<sequence length="156" mass="17512">MNMEQSVNILLVEDDDGHALLVEKNLRRAGLVNGFTRLRDGQEALDYFYGDEPAQGESQQLVVLLDVNMPRVNGVEVLRRMKQEASTAAIPVIMLTTTDDPREIAHCYETGCNVYITKPVEYDDFIEAVRRLGFFLQVVKLPLAGRVADRGENGSR</sequence>
<feature type="modified residue" description="4-aspartylphosphate" evidence="1">
    <location>
        <position position="66"/>
    </location>
</feature>
<organism evidence="3 4">
    <name type="scientific">Herbaspirillum frisingense GSF30</name>
    <dbReference type="NCBI Taxonomy" id="864073"/>
    <lineage>
        <taxon>Bacteria</taxon>
        <taxon>Pseudomonadati</taxon>
        <taxon>Pseudomonadota</taxon>
        <taxon>Betaproteobacteria</taxon>
        <taxon>Burkholderiales</taxon>
        <taxon>Oxalobacteraceae</taxon>
        <taxon>Herbaspirillum</taxon>
    </lineage>
</organism>
<dbReference type="GO" id="GO:0000160">
    <property type="term" value="P:phosphorelay signal transduction system"/>
    <property type="evidence" value="ECO:0007669"/>
    <property type="project" value="InterPro"/>
</dbReference>
<dbReference type="InterPro" id="IPR001789">
    <property type="entry name" value="Sig_transdc_resp-reg_receiver"/>
</dbReference>
<gene>
    <name evidence="3" type="ORF">HFRIS_005773</name>
</gene>
<protein>
    <submittedName>
        <fullName evidence="3">Two component response regulator protein</fullName>
    </submittedName>
</protein>
<comment type="caution">
    <text evidence="3">The sequence shown here is derived from an EMBL/GenBank/DDBJ whole genome shotgun (WGS) entry which is preliminary data.</text>
</comment>
<evidence type="ECO:0000259" key="2">
    <source>
        <dbReference type="PROSITE" id="PS50110"/>
    </source>
</evidence>
<dbReference type="RefSeq" id="WP_006462319.1">
    <property type="nucleotide sequence ID" value="NZ_AEEC02000005.1"/>
</dbReference>
<dbReference type="EMBL" id="AEEC02000005">
    <property type="protein sequence ID" value="EOA05943.1"/>
    <property type="molecule type" value="Genomic_DNA"/>
</dbReference>
<dbReference type="Pfam" id="PF00072">
    <property type="entry name" value="Response_reg"/>
    <property type="match status" value="1"/>
</dbReference>
<evidence type="ECO:0000313" key="3">
    <source>
        <dbReference type="EMBL" id="EOA05943.1"/>
    </source>
</evidence>
<evidence type="ECO:0000256" key="1">
    <source>
        <dbReference type="PROSITE-ProRule" id="PRU00169"/>
    </source>
</evidence>
<reference evidence="3 4" key="1">
    <citation type="journal article" date="2013" name="Front. Microbiol.">
        <title>The genome of the endophytic bacterium H. frisingense GSF30(T) identifies diverse strategies in the Herbaspirillum genus to interact with plants.</title>
        <authorList>
            <person name="Straub D."/>
            <person name="Rothballer M."/>
            <person name="Hartmann A."/>
            <person name="Ludewig U."/>
        </authorList>
    </citation>
    <scope>NUCLEOTIDE SEQUENCE [LARGE SCALE GENOMIC DNA]</scope>
    <source>
        <strain evidence="3 4">GSF30</strain>
    </source>
</reference>
<evidence type="ECO:0000313" key="4">
    <source>
        <dbReference type="Proteomes" id="UP000006772"/>
    </source>
</evidence>
<proteinExistence type="predicted"/>
<dbReference type="PANTHER" id="PTHR44520:SF2">
    <property type="entry name" value="RESPONSE REGULATOR RCP1"/>
    <property type="match status" value="1"/>
</dbReference>
<dbReference type="SUPFAM" id="SSF52172">
    <property type="entry name" value="CheY-like"/>
    <property type="match status" value="1"/>
</dbReference>
<dbReference type="InterPro" id="IPR011006">
    <property type="entry name" value="CheY-like_superfamily"/>
</dbReference>
<feature type="domain" description="Response regulatory" evidence="2">
    <location>
        <begin position="8"/>
        <end position="133"/>
    </location>
</feature>
<dbReference type="PROSITE" id="PS50110">
    <property type="entry name" value="RESPONSE_REGULATORY"/>
    <property type="match status" value="1"/>
</dbReference>
<dbReference type="Gene3D" id="3.40.50.2300">
    <property type="match status" value="1"/>
</dbReference>
<keyword evidence="1" id="KW-0597">Phosphoprotein</keyword>
<dbReference type="AlphaFoldDB" id="A0AAI9IGS9"/>
<accession>A0AAI9IGS9</accession>
<dbReference type="InterPro" id="IPR052893">
    <property type="entry name" value="TCS_response_regulator"/>
</dbReference>
<dbReference type="PANTHER" id="PTHR44520">
    <property type="entry name" value="RESPONSE REGULATOR RCP1-RELATED"/>
    <property type="match status" value="1"/>
</dbReference>
<dbReference type="Proteomes" id="UP000006772">
    <property type="component" value="Unassembled WGS sequence"/>
</dbReference>
<name>A0AAI9IGS9_9BURK</name>